<dbReference type="InterPro" id="IPR012341">
    <property type="entry name" value="6hp_glycosidase-like_sf"/>
</dbReference>
<feature type="domain" description="Mannosylglycerate hydrolase MGH1-like glycoside hydrolase" evidence="3">
    <location>
        <begin position="108"/>
        <end position="446"/>
    </location>
</feature>
<evidence type="ECO:0008006" key="6">
    <source>
        <dbReference type="Google" id="ProtNLM"/>
    </source>
</evidence>
<dbReference type="Pfam" id="PF03633">
    <property type="entry name" value="Glyco_hydro_65C"/>
    <property type="match status" value="1"/>
</dbReference>
<feature type="chain" id="PRO_5043945242" description="Alpha,alpha-trehalase" evidence="1">
    <location>
        <begin position="20"/>
        <end position="857"/>
    </location>
</feature>
<dbReference type="Pfam" id="PF22422">
    <property type="entry name" value="MGH1-like_GH"/>
    <property type="match status" value="1"/>
</dbReference>
<organism evidence="4 5">
    <name type="scientific">Vermiconidia calcicola</name>
    <dbReference type="NCBI Taxonomy" id="1690605"/>
    <lineage>
        <taxon>Eukaryota</taxon>
        <taxon>Fungi</taxon>
        <taxon>Dikarya</taxon>
        <taxon>Ascomycota</taxon>
        <taxon>Pezizomycotina</taxon>
        <taxon>Dothideomycetes</taxon>
        <taxon>Dothideomycetidae</taxon>
        <taxon>Mycosphaerellales</taxon>
        <taxon>Extremaceae</taxon>
        <taxon>Vermiconidia</taxon>
    </lineage>
</organism>
<comment type="caution">
    <text evidence="4">The sequence shown here is derived from an EMBL/GenBank/DDBJ whole genome shotgun (WGS) entry which is preliminary data.</text>
</comment>
<feature type="signal peptide" evidence="1">
    <location>
        <begin position="1"/>
        <end position="19"/>
    </location>
</feature>
<dbReference type="Gene3D" id="2.60.120.260">
    <property type="entry name" value="Galactose-binding domain-like"/>
    <property type="match status" value="1"/>
</dbReference>
<evidence type="ECO:0000313" key="5">
    <source>
        <dbReference type="Proteomes" id="UP001345827"/>
    </source>
</evidence>
<proteinExistence type="predicted"/>
<name>A0AAV9PW30_9PEZI</name>
<dbReference type="GO" id="GO:0005975">
    <property type="term" value="P:carbohydrate metabolic process"/>
    <property type="evidence" value="ECO:0007669"/>
    <property type="project" value="InterPro"/>
</dbReference>
<feature type="domain" description="Glycoside hydrolase family 65 C-terminal" evidence="2">
    <location>
        <begin position="465"/>
        <end position="518"/>
    </location>
</feature>
<dbReference type="EMBL" id="JAXLQG010000019">
    <property type="protein sequence ID" value="KAK5530411.1"/>
    <property type="molecule type" value="Genomic_DNA"/>
</dbReference>
<dbReference type="Proteomes" id="UP001345827">
    <property type="component" value="Unassembled WGS sequence"/>
</dbReference>
<evidence type="ECO:0000259" key="3">
    <source>
        <dbReference type="Pfam" id="PF22422"/>
    </source>
</evidence>
<dbReference type="AlphaFoldDB" id="A0AAV9PW30"/>
<dbReference type="SUPFAM" id="SSF48208">
    <property type="entry name" value="Six-hairpin glycosidases"/>
    <property type="match status" value="1"/>
</dbReference>
<sequence length="857" mass="94464">MLLLTVASLLLAFASLLKAQDPVRPYPLSDSFLPTTSILNHSSYLEGFDEPQWYLDNIPFVDFPDPGIQQIYYYRTSVLKRHLVYAHQGHGWVITEFIQPVPWASKFQSIPDSAPHQILEARWLRDPSYVNDVTQLYTRGGLESIAGVTYTHYLQDSFMEAAQATGNMAFLQAQLDGMINMYDLWNSTKDQTTGLYHRTPLLDAQEFSLPGYVIGGPEGGSVDVWNSFQNNYSIIWLGPETYRPSFNTYMVSNARAISTVAELSGNASLASTWNVTTNQLLQAMQNTLWDHDIQFWIDVVQGTNLPIVGRQLIGLYPYRFDIGTEDMYIPGIENSLNEHGFISEFGPTTLDQSNPYFTAEKNITYCCMWNGQSWPFSTCVYLGTLARLARDNRSTVATPEFFQEAFQTYTRTHYDHGEPAIFESHYPTRDAWSGYTRNHSEHYLHSTYMDNVFTNLLGIIPSFSDTFEMAPLVPSNWTNFAVENLPYHGNLLSILWDANGTAYSNFNHSSGLSIYTNGALLYNQPTLARFSVALPNSSNSSIAQLSSANRYVNILSNPNSLVAPTSLPYANATDTFFVLGNNLGPADSAYKANDGLVFYDNPPDNFYSNNQTYNPASWLNFTLPRARDFSSVTIAVYDDSQRGGALACPAGLYVYVSNTTATAGNGLNTSTKASSQDRLVAQRTPWSSCQPNARNTISFNASVTADTLSLYLVNAIHYAVGIVEVEIWVPANSGPRYEAEDGLIGFFSQGGSVGTNGTVVNGGVQLAGQGADRGILEIADVRTQGLAGDAGRANLTISGYGGSVTVGLNYLQNVTFAMPATRGRNVSVGMDFLAGGNVVTMYQDTDQPVWIDAIVVS</sequence>
<dbReference type="Gene3D" id="1.50.10.10">
    <property type="match status" value="1"/>
</dbReference>
<dbReference type="GO" id="GO:0003824">
    <property type="term" value="F:catalytic activity"/>
    <property type="evidence" value="ECO:0007669"/>
    <property type="project" value="UniProtKB-ARBA"/>
</dbReference>
<dbReference type="InterPro" id="IPR054491">
    <property type="entry name" value="MGH1-like_GH"/>
</dbReference>
<dbReference type="InterPro" id="IPR008928">
    <property type="entry name" value="6-hairpin_glycosidase_sf"/>
</dbReference>
<evidence type="ECO:0000313" key="4">
    <source>
        <dbReference type="EMBL" id="KAK5530411.1"/>
    </source>
</evidence>
<evidence type="ECO:0000259" key="2">
    <source>
        <dbReference type="Pfam" id="PF03633"/>
    </source>
</evidence>
<evidence type="ECO:0000256" key="1">
    <source>
        <dbReference type="SAM" id="SignalP"/>
    </source>
</evidence>
<reference evidence="4 5" key="1">
    <citation type="submission" date="2023-06" db="EMBL/GenBank/DDBJ databases">
        <title>Black Yeasts Isolated from many extreme environments.</title>
        <authorList>
            <person name="Coleine C."/>
            <person name="Stajich J.E."/>
            <person name="Selbmann L."/>
        </authorList>
    </citation>
    <scope>NUCLEOTIDE SEQUENCE [LARGE SCALE GENOMIC DNA]</scope>
    <source>
        <strain evidence="4 5">CCFEE 5887</strain>
    </source>
</reference>
<dbReference type="InterPro" id="IPR005194">
    <property type="entry name" value="Glyco_hydro_65_C"/>
</dbReference>
<keyword evidence="5" id="KW-1185">Reference proteome</keyword>
<accession>A0AAV9PW30</accession>
<keyword evidence="1" id="KW-0732">Signal</keyword>
<gene>
    <name evidence="4" type="ORF">LTR25_008989</name>
</gene>
<protein>
    <recommendedName>
        <fullName evidence="6">Alpha,alpha-trehalase</fullName>
    </recommendedName>
</protein>